<gene>
    <name evidence="1" type="ORF">F8M41_023768</name>
</gene>
<organism evidence="1 2">
    <name type="scientific">Gigaspora margarita</name>
    <dbReference type="NCBI Taxonomy" id="4874"/>
    <lineage>
        <taxon>Eukaryota</taxon>
        <taxon>Fungi</taxon>
        <taxon>Fungi incertae sedis</taxon>
        <taxon>Mucoromycota</taxon>
        <taxon>Glomeromycotina</taxon>
        <taxon>Glomeromycetes</taxon>
        <taxon>Diversisporales</taxon>
        <taxon>Gigasporaceae</taxon>
        <taxon>Gigaspora</taxon>
    </lineage>
</organism>
<dbReference type="Proteomes" id="UP000439903">
    <property type="component" value="Unassembled WGS sequence"/>
</dbReference>
<sequence length="88" mass="9984">MVKILTKIWSTGDSSDKNLVYAIAIAQMMLNPKYDKIMIFDTAIKYKIAKNLNILKHNTGFSLSSFEDKKGSIKKEKSNKVSNNIEKV</sequence>
<accession>A0A8H4ACW2</accession>
<dbReference type="EMBL" id="WTPW01000784">
    <property type="protein sequence ID" value="KAF0480272.1"/>
    <property type="molecule type" value="Genomic_DNA"/>
</dbReference>
<evidence type="ECO:0000313" key="2">
    <source>
        <dbReference type="Proteomes" id="UP000439903"/>
    </source>
</evidence>
<reference evidence="1 2" key="1">
    <citation type="journal article" date="2019" name="Environ. Microbiol.">
        <title>At the nexus of three kingdoms: the genome of the mycorrhizal fungus Gigaspora margarita provides insights into plant, endobacterial and fungal interactions.</title>
        <authorList>
            <person name="Venice F."/>
            <person name="Ghignone S."/>
            <person name="Salvioli di Fossalunga A."/>
            <person name="Amselem J."/>
            <person name="Novero M."/>
            <person name="Xianan X."/>
            <person name="Sedzielewska Toro K."/>
            <person name="Morin E."/>
            <person name="Lipzen A."/>
            <person name="Grigoriev I.V."/>
            <person name="Henrissat B."/>
            <person name="Martin F.M."/>
            <person name="Bonfante P."/>
        </authorList>
    </citation>
    <scope>NUCLEOTIDE SEQUENCE [LARGE SCALE GENOMIC DNA]</scope>
    <source>
        <strain evidence="1 2">BEG34</strain>
    </source>
</reference>
<keyword evidence="2" id="KW-1185">Reference proteome</keyword>
<comment type="caution">
    <text evidence="1">The sequence shown here is derived from an EMBL/GenBank/DDBJ whole genome shotgun (WGS) entry which is preliminary data.</text>
</comment>
<proteinExistence type="predicted"/>
<name>A0A8H4ACW2_GIGMA</name>
<protein>
    <submittedName>
        <fullName evidence="1">Uncharacterized protein</fullName>
    </submittedName>
</protein>
<dbReference type="AlphaFoldDB" id="A0A8H4ACW2"/>
<evidence type="ECO:0000313" key="1">
    <source>
        <dbReference type="EMBL" id="KAF0480272.1"/>
    </source>
</evidence>
<dbReference type="OrthoDB" id="2440320at2759"/>